<name>A0AAW1T5S3_9CHLO</name>
<feature type="compositionally biased region" description="Polar residues" evidence="1">
    <location>
        <begin position="614"/>
        <end position="623"/>
    </location>
</feature>
<feature type="compositionally biased region" description="Polar residues" evidence="1">
    <location>
        <begin position="785"/>
        <end position="802"/>
    </location>
</feature>
<feature type="region of interest" description="Disordered" evidence="1">
    <location>
        <begin position="836"/>
        <end position="946"/>
    </location>
</feature>
<sequence>MAATVEQSPVYTAQQGFQSTVDSFLQHKAREWMSEFLQHPLPDIPLANIFKSGLALGHVAKRVQVLRGKKEPATVVLTAEAMENRRYAAVLDDTHRFLQVCSDLGVAPVVMPEISDILQGRKTSAVCSALAYLASACVQAGIVGVPRFASPEEEARLTKRAMRRTISLDQAQSPDRSKPTLRTERDAGSSSFRARLSALEALGQQPTPHTPPLRRASSRLVAASTPASTVAGPSVDNATPTQAPPTRGGPIQLSSAPPSGRAISEAGERLEPTSSRRRNMSHDGGQMGRASAAKGSSSLMRHASAPLRPPEVVLPEAGQPASPSGAGGAGQGRFPAPIRSPISPELNAASGQSVLDAAAEFEQTAIRRAKAAEARQAARTASPKARVPRSARRFEQAFSSEQDPAPSSPQSSPQSIKASRAARKAFERALAAEQDGVMGSPKRSPRGRMRGGGGERMHETHGMAQAAAVRDARHHNAARQDMSHHCFTGGEAPHAPIRTSSTPINARWALNSHQGSEIVRGDSADPAGLSGEPDARRSTHKLPGLSEHGLLDTFQSHTGWDEDPATPSDGSAEGRPGTPAQDAEQPLTFARLLAAANGGFMDHALGRQPLWPGMTSQDLLSSQEDPPSWPGSDDDDPDASSEPSDDEGGSGMRPASRRPPSDHEDMAGTRGGIDVSQNEASPTNPTGALSAPNASAIGQGENGRYSPVPPSAALPLEASDSQPSAAAQTPPDALAPPRARSPSASSSSGTVPAAAVSDTCTGTAGGSRCDLPALRSTAQLPLGPSDNQPSAAPHDSNISSLTPYAPDAFISALSTDGVEVPPEAHAAQKGKIDALLGKPGCQHFGNAPTPDGLTSTASPPGSSQLKQEVTRPCGDLPSSLALQAVPNAAASHSPVTLQVPEQEARAPPGSPQAEAASREHVPPTEPPGTAPSNSTSNSTPNSTLVDSTPVAVHLGLIPSTSAKAALASRACSEGGSSETAFAIPVADAGLAGCSAAVGAMGEGSVGSDAQTRLTGRQAAKMQDGPVSAAAAAAGSEATTPSEGPAASRTTDVPDGRGPGEGVAAATSHGLRDASNPLQPNTGEPWPQGGSSEGPPPRSPAGSGLAQNAVEGPGAGSPEGASGSGKRQRGVLHGTTASGSLERAGSYGDTGHLVAAASVAKRARTSAAPEPTTPVLRRMCPPPQPFPDLSDPSSGSWMTPKAAATPTASSWSSFLGFR</sequence>
<dbReference type="Proteomes" id="UP001485043">
    <property type="component" value="Unassembled WGS sequence"/>
</dbReference>
<organism evidence="2 3">
    <name type="scientific">Apatococcus fuscideae</name>
    <dbReference type="NCBI Taxonomy" id="2026836"/>
    <lineage>
        <taxon>Eukaryota</taxon>
        <taxon>Viridiplantae</taxon>
        <taxon>Chlorophyta</taxon>
        <taxon>core chlorophytes</taxon>
        <taxon>Trebouxiophyceae</taxon>
        <taxon>Chlorellales</taxon>
        <taxon>Chlorellaceae</taxon>
        <taxon>Apatococcus</taxon>
    </lineage>
</organism>
<dbReference type="SUPFAM" id="SSF47576">
    <property type="entry name" value="Calponin-homology domain, CH-domain"/>
    <property type="match status" value="1"/>
</dbReference>
<protein>
    <recommendedName>
        <fullName evidence="4">Calponin-homology (CH) domain-containing protein</fullName>
    </recommendedName>
</protein>
<feature type="region of interest" description="Disordered" evidence="1">
    <location>
        <begin position="1002"/>
        <end position="1131"/>
    </location>
</feature>
<feature type="compositionally biased region" description="Low complexity" evidence="1">
    <location>
        <begin position="399"/>
        <end position="415"/>
    </location>
</feature>
<dbReference type="Gene3D" id="1.10.418.10">
    <property type="entry name" value="Calponin-like domain"/>
    <property type="match status" value="1"/>
</dbReference>
<dbReference type="InterPro" id="IPR036872">
    <property type="entry name" value="CH_dom_sf"/>
</dbReference>
<feature type="region of interest" description="Disordered" evidence="1">
    <location>
        <begin position="516"/>
        <end position="582"/>
    </location>
</feature>
<feature type="compositionally biased region" description="Low complexity" evidence="1">
    <location>
        <begin position="1186"/>
        <end position="1217"/>
    </location>
</feature>
<feature type="compositionally biased region" description="Basic and acidic residues" evidence="1">
    <location>
        <begin position="175"/>
        <end position="187"/>
    </location>
</feature>
<proteinExistence type="predicted"/>
<evidence type="ECO:0000313" key="2">
    <source>
        <dbReference type="EMBL" id="KAK9864258.1"/>
    </source>
</evidence>
<feature type="compositionally biased region" description="Polar residues" evidence="1">
    <location>
        <begin position="675"/>
        <end position="687"/>
    </location>
</feature>
<evidence type="ECO:0008006" key="4">
    <source>
        <dbReference type="Google" id="ProtNLM"/>
    </source>
</evidence>
<evidence type="ECO:0000313" key="3">
    <source>
        <dbReference type="Proteomes" id="UP001485043"/>
    </source>
</evidence>
<feature type="compositionally biased region" description="Low complexity" evidence="1">
    <location>
        <begin position="729"/>
        <end position="757"/>
    </location>
</feature>
<feature type="region of interest" description="Disordered" evidence="1">
    <location>
        <begin position="163"/>
        <end position="345"/>
    </location>
</feature>
<dbReference type="EMBL" id="JALJOV010000375">
    <property type="protein sequence ID" value="KAK9864258.1"/>
    <property type="molecule type" value="Genomic_DNA"/>
</dbReference>
<evidence type="ECO:0000256" key="1">
    <source>
        <dbReference type="SAM" id="MobiDB-lite"/>
    </source>
</evidence>
<feature type="compositionally biased region" description="Low complexity" evidence="1">
    <location>
        <begin position="1115"/>
        <end position="1124"/>
    </location>
</feature>
<accession>A0AAW1T5S3</accession>
<feature type="region of interest" description="Disordered" evidence="1">
    <location>
        <begin position="1161"/>
        <end position="1217"/>
    </location>
</feature>
<feature type="compositionally biased region" description="Low complexity" evidence="1">
    <location>
        <begin position="930"/>
        <end position="943"/>
    </location>
</feature>
<feature type="region of interest" description="Disordered" evidence="1">
    <location>
        <begin position="372"/>
        <end position="457"/>
    </location>
</feature>
<feature type="region of interest" description="Disordered" evidence="1">
    <location>
        <begin position="608"/>
        <end position="803"/>
    </location>
</feature>
<gene>
    <name evidence="2" type="ORF">WJX84_010495</name>
</gene>
<reference evidence="2 3" key="1">
    <citation type="journal article" date="2024" name="Nat. Commun.">
        <title>Phylogenomics reveals the evolutionary origins of lichenization in chlorophyte algae.</title>
        <authorList>
            <person name="Puginier C."/>
            <person name="Libourel C."/>
            <person name="Otte J."/>
            <person name="Skaloud P."/>
            <person name="Haon M."/>
            <person name="Grisel S."/>
            <person name="Petersen M."/>
            <person name="Berrin J.G."/>
            <person name="Delaux P.M."/>
            <person name="Dal Grande F."/>
            <person name="Keller J."/>
        </authorList>
    </citation>
    <scope>NUCLEOTIDE SEQUENCE [LARGE SCALE GENOMIC DNA]</scope>
    <source>
        <strain evidence="2 3">SAG 2523</strain>
    </source>
</reference>
<dbReference type="CDD" id="cd00014">
    <property type="entry name" value="CH_SF"/>
    <property type="match status" value="1"/>
</dbReference>
<feature type="compositionally biased region" description="Polar residues" evidence="1">
    <location>
        <begin position="852"/>
        <end position="867"/>
    </location>
</feature>
<dbReference type="AlphaFoldDB" id="A0AAW1T5S3"/>
<comment type="caution">
    <text evidence="2">The sequence shown here is derived from an EMBL/GenBank/DDBJ whole genome shotgun (WGS) entry which is preliminary data.</text>
</comment>
<keyword evidence="3" id="KW-1185">Reference proteome</keyword>
<feature type="compositionally biased region" description="Acidic residues" evidence="1">
    <location>
        <begin position="632"/>
        <end position="648"/>
    </location>
</feature>